<dbReference type="GO" id="GO:0031297">
    <property type="term" value="P:replication fork processing"/>
    <property type="evidence" value="ECO:0007669"/>
    <property type="project" value="TreeGrafter"/>
</dbReference>
<dbReference type="GO" id="GO:0003690">
    <property type="term" value="F:double-stranded DNA binding"/>
    <property type="evidence" value="ECO:0007669"/>
    <property type="project" value="TreeGrafter"/>
</dbReference>
<organism evidence="1 2">
    <name type="scientific">Eumeta variegata</name>
    <name type="common">Bagworm moth</name>
    <name type="synonym">Eumeta japonica</name>
    <dbReference type="NCBI Taxonomy" id="151549"/>
    <lineage>
        <taxon>Eukaryota</taxon>
        <taxon>Metazoa</taxon>
        <taxon>Ecdysozoa</taxon>
        <taxon>Arthropoda</taxon>
        <taxon>Hexapoda</taxon>
        <taxon>Insecta</taxon>
        <taxon>Pterygota</taxon>
        <taxon>Neoptera</taxon>
        <taxon>Endopterygota</taxon>
        <taxon>Lepidoptera</taxon>
        <taxon>Glossata</taxon>
        <taxon>Ditrysia</taxon>
        <taxon>Tineoidea</taxon>
        <taxon>Psychidae</taxon>
        <taxon>Oiketicinae</taxon>
        <taxon>Eumeta</taxon>
    </lineage>
</organism>
<dbReference type="GO" id="GO:0003697">
    <property type="term" value="F:single-stranded DNA binding"/>
    <property type="evidence" value="ECO:0007669"/>
    <property type="project" value="TreeGrafter"/>
</dbReference>
<keyword evidence="2" id="KW-1185">Reference proteome</keyword>
<dbReference type="Proteomes" id="UP000299102">
    <property type="component" value="Unassembled WGS sequence"/>
</dbReference>
<gene>
    <name evidence="1" type="primary">SETMAR</name>
    <name evidence="1" type="ORF">EVAR_87765_1</name>
</gene>
<dbReference type="GO" id="GO:0015074">
    <property type="term" value="P:DNA integration"/>
    <property type="evidence" value="ECO:0007669"/>
    <property type="project" value="TreeGrafter"/>
</dbReference>
<accession>A0A4C1X379</accession>
<dbReference type="GO" id="GO:0044774">
    <property type="term" value="P:mitotic DNA integrity checkpoint signaling"/>
    <property type="evidence" value="ECO:0007669"/>
    <property type="project" value="TreeGrafter"/>
</dbReference>
<evidence type="ECO:0000313" key="1">
    <source>
        <dbReference type="EMBL" id="GBP58188.1"/>
    </source>
</evidence>
<reference evidence="1 2" key="1">
    <citation type="journal article" date="2019" name="Commun. Biol.">
        <title>The bagworm genome reveals a unique fibroin gene that provides high tensile strength.</title>
        <authorList>
            <person name="Kono N."/>
            <person name="Nakamura H."/>
            <person name="Ohtoshi R."/>
            <person name="Tomita M."/>
            <person name="Numata K."/>
            <person name="Arakawa K."/>
        </authorList>
    </citation>
    <scope>NUCLEOTIDE SEQUENCE [LARGE SCALE GENOMIC DNA]</scope>
</reference>
<name>A0A4C1X379_EUMVA</name>
<dbReference type="GO" id="GO:0000014">
    <property type="term" value="F:single-stranded DNA endodeoxyribonuclease activity"/>
    <property type="evidence" value="ECO:0007669"/>
    <property type="project" value="TreeGrafter"/>
</dbReference>
<dbReference type="GO" id="GO:0000793">
    <property type="term" value="C:condensed chromosome"/>
    <property type="evidence" value="ECO:0007669"/>
    <property type="project" value="TreeGrafter"/>
</dbReference>
<protein>
    <submittedName>
        <fullName evidence="1">Histone-lysine N-methyltransferase SETMAR</fullName>
    </submittedName>
</protein>
<dbReference type="InterPro" id="IPR052709">
    <property type="entry name" value="Transposase-MT_Hybrid"/>
</dbReference>
<comment type="caution">
    <text evidence="1">The sequence shown here is derived from an EMBL/GenBank/DDBJ whole genome shotgun (WGS) entry which is preliminary data.</text>
</comment>
<dbReference type="PANTHER" id="PTHR46060">
    <property type="entry name" value="MARINER MOS1 TRANSPOSASE-LIKE PROTEIN"/>
    <property type="match status" value="1"/>
</dbReference>
<sequence>MIVEADTSQTTSELTTGVGVCDKTILSHLKQIGKVKKLKKWIPHELSEAHQQTRVECCVTLLNRHNNEGILNRIVNCDEKWILCDNRKRSS</sequence>
<dbReference type="GO" id="GO:0046975">
    <property type="term" value="F:histone H3K36 methyltransferase activity"/>
    <property type="evidence" value="ECO:0007669"/>
    <property type="project" value="TreeGrafter"/>
</dbReference>
<dbReference type="InterPro" id="IPR036397">
    <property type="entry name" value="RNaseH_sf"/>
</dbReference>
<dbReference type="GO" id="GO:0032259">
    <property type="term" value="P:methylation"/>
    <property type="evidence" value="ECO:0007669"/>
    <property type="project" value="UniProtKB-KW"/>
</dbReference>
<dbReference type="GO" id="GO:0042800">
    <property type="term" value="F:histone H3K4 methyltransferase activity"/>
    <property type="evidence" value="ECO:0007669"/>
    <property type="project" value="TreeGrafter"/>
</dbReference>
<dbReference type="GO" id="GO:0005634">
    <property type="term" value="C:nucleus"/>
    <property type="evidence" value="ECO:0007669"/>
    <property type="project" value="TreeGrafter"/>
</dbReference>
<dbReference type="AlphaFoldDB" id="A0A4C1X379"/>
<proteinExistence type="predicted"/>
<dbReference type="PANTHER" id="PTHR46060:SF2">
    <property type="entry name" value="HISTONE-LYSINE N-METHYLTRANSFERASE SETMAR"/>
    <property type="match status" value="1"/>
</dbReference>
<dbReference type="GO" id="GO:0035861">
    <property type="term" value="C:site of double-strand break"/>
    <property type="evidence" value="ECO:0007669"/>
    <property type="project" value="TreeGrafter"/>
</dbReference>
<dbReference type="GO" id="GO:0006303">
    <property type="term" value="P:double-strand break repair via nonhomologous end joining"/>
    <property type="evidence" value="ECO:0007669"/>
    <property type="project" value="TreeGrafter"/>
</dbReference>
<dbReference type="GO" id="GO:0000729">
    <property type="term" value="P:DNA double-strand break processing"/>
    <property type="evidence" value="ECO:0007669"/>
    <property type="project" value="TreeGrafter"/>
</dbReference>
<dbReference type="GO" id="GO:0044547">
    <property type="term" value="F:DNA topoisomerase binding"/>
    <property type="evidence" value="ECO:0007669"/>
    <property type="project" value="TreeGrafter"/>
</dbReference>
<keyword evidence="1" id="KW-0489">Methyltransferase</keyword>
<keyword evidence="1" id="KW-0808">Transferase</keyword>
<evidence type="ECO:0000313" key="2">
    <source>
        <dbReference type="Proteomes" id="UP000299102"/>
    </source>
</evidence>
<dbReference type="EMBL" id="BGZK01000729">
    <property type="protein sequence ID" value="GBP58188.1"/>
    <property type="molecule type" value="Genomic_DNA"/>
</dbReference>
<dbReference type="OrthoDB" id="616263at2759"/>
<dbReference type="Gene3D" id="3.30.420.10">
    <property type="entry name" value="Ribonuclease H-like superfamily/Ribonuclease H"/>
    <property type="match status" value="1"/>
</dbReference>